<reference evidence="2" key="1">
    <citation type="submission" date="2022-01" db="EMBL/GenBank/DDBJ databases">
        <authorList>
            <person name="Criscuolo A."/>
        </authorList>
    </citation>
    <scope>NUCLEOTIDE SEQUENCE</scope>
    <source>
        <strain evidence="2">CIP111892</strain>
    </source>
</reference>
<dbReference type="RefSeq" id="WP_236333797.1">
    <property type="nucleotide sequence ID" value="NZ_CAKMMG010000002.1"/>
</dbReference>
<gene>
    <name evidence="2" type="ORF">PAECIP111892_02695</name>
</gene>
<sequence>METTVCPWCHTEIVWDEEFGPEDTCPHCNNELSGYRTITVGVDDLEDEELEEDTPDISEEDELSDDNLWDDDDKESVVPIFNTLDQFGDDYDLKKYEQSVAAILAAQLEAPECPQCHELLVLSGTQKVTSFEPSSPEALGGPVLKAPFSLNLYVCPSCFHVQQSLAQEDRAGFVRNLSNGNK</sequence>
<accession>A0ABM9C7W7</accession>
<organism evidence="2 3">
    <name type="scientific">Paenibacillus auburnensis</name>
    <dbReference type="NCBI Taxonomy" id="2905649"/>
    <lineage>
        <taxon>Bacteria</taxon>
        <taxon>Bacillati</taxon>
        <taxon>Bacillota</taxon>
        <taxon>Bacilli</taxon>
        <taxon>Bacillales</taxon>
        <taxon>Paenibacillaceae</taxon>
        <taxon>Paenibacillus</taxon>
    </lineage>
</organism>
<evidence type="ECO:0000313" key="2">
    <source>
        <dbReference type="EMBL" id="CAH1205458.1"/>
    </source>
</evidence>
<protein>
    <submittedName>
        <fullName evidence="2">Uncharacterized protein</fullName>
    </submittedName>
</protein>
<comment type="caution">
    <text evidence="2">The sequence shown here is derived from an EMBL/GenBank/DDBJ whole genome shotgun (WGS) entry which is preliminary data.</text>
</comment>
<feature type="region of interest" description="Disordered" evidence="1">
    <location>
        <begin position="47"/>
        <end position="70"/>
    </location>
</feature>
<evidence type="ECO:0000313" key="3">
    <source>
        <dbReference type="Proteomes" id="UP000838324"/>
    </source>
</evidence>
<dbReference type="EMBL" id="CAKMMG010000002">
    <property type="protein sequence ID" value="CAH1205458.1"/>
    <property type="molecule type" value="Genomic_DNA"/>
</dbReference>
<proteinExistence type="predicted"/>
<name>A0ABM9C7W7_9BACL</name>
<dbReference type="Proteomes" id="UP000838324">
    <property type="component" value="Unassembled WGS sequence"/>
</dbReference>
<evidence type="ECO:0000256" key="1">
    <source>
        <dbReference type="SAM" id="MobiDB-lite"/>
    </source>
</evidence>
<keyword evidence="3" id="KW-1185">Reference proteome</keyword>